<evidence type="ECO:0000256" key="8">
    <source>
        <dbReference type="PIRSR" id="PIRSR000454-4"/>
    </source>
</evidence>
<dbReference type="PIRSF" id="PIRSF000454">
    <property type="entry name" value="FAS_yeast_alpha"/>
    <property type="match status" value="1"/>
</dbReference>
<evidence type="ECO:0000259" key="11">
    <source>
        <dbReference type="PROSITE" id="PS52004"/>
    </source>
</evidence>
<feature type="compositionally biased region" description="Basic and acidic residues" evidence="10">
    <location>
        <begin position="147"/>
        <end position="160"/>
    </location>
</feature>
<keyword evidence="13" id="KW-1185">Reference proteome</keyword>
<proteinExistence type="inferred from homology"/>
<evidence type="ECO:0000256" key="2">
    <source>
        <dbReference type="ARBA" id="ARBA00013191"/>
    </source>
</evidence>
<dbReference type="PROSITE" id="PS00606">
    <property type="entry name" value="KS3_1"/>
    <property type="match status" value="1"/>
</dbReference>
<dbReference type="InterPro" id="IPR041550">
    <property type="entry name" value="FASI_helical"/>
</dbReference>
<dbReference type="GO" id="GO:0004315">
    <property type="term" value="F:3-oxoacyl-[acyl-carrier-protein] synthase activity"/>
    <property type="evidence" value="ECO:0007669"/>
    <property type="project" value="UniProtKB-EC"/>
</dbReference>
<dbReference type="Pfam" id="PF18325">
    <property type="entry name" value="Fas_alpha_ACP"/>
    <property type="match status" value="1"/>
</dbReference>
<evidence type="ECO:0000256" key="7">
    <source>
        <dbReference type="PIRSR" id="PIRSR000454-1"/>
    </source>
</evidence>
<dbReference type="CDD" id="cd00828">
    <property type="entry name" value="elong_cond_enzymes"/>
    <property type="match status" value="1"/>
</dbReference>
<dbReference type="GO" id="GO:0044550">
    <property type="term" value="P:secondary metabolite biosynthetic process"/>
    <property type="evidence" value="ECO:0007669"/>
    <property type="project" value="UniProtKB-ARBA"/>
</dbReference>
<dbReference type="Gene3D" id="6.10.140.1410">
    <property type="match status" value="1"/>
</dbReference>
<accession>A0A9P8C7K4</accession>
<feature type="domain" description="Ketosynthase family 3 (KS3)" evidence="11">
    <location>
        <begin position="1043"/>
        <end position="1583"/>
    </location>
</feature>
<gene>
    <name evidence="12" type="ORF">BJ875DRAFT_440613</name>
</gene>
<evidence type="ECO:0000256" key="4">
    <source>
        <dbReference type="ARBA" id="ARBA00022553"/>
    </source>
</evidence>
<dbReference type="Pfam" id="PF18314">
    <property type="entry name" value="FAS_I_H"/>
    <property type="match status" value="1"/>
</dbReference>
<dbReference type="Gene3D" id="3.90.25.70">
    <property type="match status" value="1"/>
</dbReference>
<keyword evidence="9" id="KW-0175">Coiled coil</keyword>
<dbReference type="InterPro" id="IPR026025">
    <property type="entry name" value="FAS_alpha_yeast"/>
</dbReference>
<dbReference type="InterPro" id="IPR050830">
    <property type="entry name" value="Fungal_FAS"/>
</dbReference>
<dbReference type="InterPro" id="IPR036291">
    <property type="entry name" value="NAD(P)-bd_dom_sf"/>
</dbReference>
<dbReference type="PANTHER" id="PTHR10982">
    <property type="entry name" value="MALONYL COA-ACYL CARRIER PROTEIN TRANSACYLASE"/>
    <property type="match status" value="1"/>
</dbReference>
<dbReference type="OrthoDB" id="4251012at2759"/>
<dbReference type="PROSITE" id="PS52004">
    <property type="entry name" value="KS3_2"/>
    <property type="match status" value="1"/>
</dbReference>
<evidence type="ECO:0000256" key="10">
    <source>
        <dbReference type="SAM" id="MobiDB-lite"/>
    </source>
</evidence>
<keyword evidence="3 6" id="KW-0596">Phosphopantetheine</keyword>
<dbReference type="Gene3D" id="3.30.70.2490">
    <property type="match status" value="1"/>
</dbReference>
<dbReference type="FunFam" id="3.90.25.70:FF:000001">
    <property type="entry name" value="Fatty acid synthase subunit alpha"/>
    <property type="match status" value="1"/>
</dbReference>
<dbReference type="InterPro" id="IPR014031">
    <property type="entry name" value="Ketoacyl_synth_C"/>
</dbReference>
<dbReference type="SUPFAM" id="SSF51735">
    <property type="entry name" value="NAD(P)-binding Rossmann-fold domains"/>
    <property type="match status" value="1"/>
</dbReference>
<evidence type="ECO:0000256" key="3">
    <source>
        <dbReference type="ARBA" id="ARBA00022450"/>
    </source>
</evidence>
<feature type="coiled-coil region" evidence="9">
    <location>
        <begin position="393"/>
        <end position="420"/>
    </location>
</feature>
<dbReference type="Gene3D" id="3.40.47.10">
    <property type="match status" value="2"/>
</dbReference>
<dbReference type="InterPro" id="IPR040899">
    <property type="entry name" value="Fas_alpha_ACP"/>
</dbReference>
<reference evidence="12" key="1">
    <citation type="journal article" date="2021" name="IMA Fungus">
        <title>Genomic characterization of three marine fungi, including Emericellopsis atlantica sp. nov. with signatures of a generalist lifestyle and marine biomass degradation.</title>
        <authorList>
            <person name="Hagestad O.C."/>
            <person name="Hou L."/>
            <person name="Andersen J.H."/>
            <person name="Hansen E.H."/>
            <person name="Altermark B."/>
            <person name="Li C."/>
            <person name="Kuhnert E."/>
            <person name="Cox R.J."/>
            <person name="Crous P.W."/>
            <person name="Spatafora J.W."/>
            <person name="Lail K."/>
            <person name="Amirebrahimi M."/>
            <person name="Lipzen A."/>
            <person name="Pangilinan J."/>
            <person name="Andreopoulos W."/>
            <person name="Hayes R.D."/>
            <person name="Ng V."/>
            <person name="Grigoriev I.V."/>
            <person name="Jackson S.A."/>
            <person name="Sutton T.D.S."/>
            <person name="Dobson A.D.W."/>
            <person name="Rama T."/>
        </authorList>
    </citation>
    <scope>NUCLEOTIDE SEQUENCE</scope>
    <source>
        <strain evidence="12">TRa018bII</strain>
    </source>
</reference>
<comment type="similarity">
    <text evidence="1 6">Belongs to the thiolase-like superfamily. Fungal fatty acid synthetase subunit alpha family.</text>
</comment>
<sequence>MSGSQMCQIFVSIFVSYLHQQFKVQILNDCSNSIHVAEESAQVSSLAYLQVLNFDISRDAARMEVSDVWIETQDVLLNKQRIERIIEIGPADTLVSMAKKTIASQYQERDNALHTKRKLLCYGKDAKEICYEGAQEPEVPKKPARSKGVDKVENQSKDETNSPPLATVIRPPPQPMNIKRIEDVTISAREIVITVIAQKLKKPYADIPLTQNIKQLVGGRSTLENELVGDLCAEFGATPDRPEELPLDELSENMQTSSNFNGKMGKTTEGLLSKFFSLKMPGGCNQSVLRSYLNDHWGLSSGRQEAIFLRACSEPPASRLGSMRDVHSHLDCIVQQYAKDNGLDLSQPQSHGNAETAVSIVVDNKALEQATREQQVLIRKKFELYAQILGVDLHATEKAANEAQKTISSMQGQLDMLQAELGEVFASGVKPMWSTPKVRRYDSHWNWVVQDTLELFHEVLHGIKQISAGELTRRGQLIANRSNPRLLGVIQRLLSRPAQAWEPRSDEAREMLSQVLGLCETTKNPCYKPQFSHKETCIMSPRTHIDEEGKVQYDEVPRSPIEELPPIHIKTNQSGGWTQDQKLTTLLLGQVDNIRQNGLHLKSRKVLLTGASPGSIGAEILIGLLLSSCQVIVTTSSYSPKVVKYYQGLYQTYGARGSEVVVAPFNQGSQQDLEALVSYVFDPSNGLGWDLDYVIPFAAISEAGREADDIDSKSELAHRIMLTHTIRLLGAVKRQKENRGSHSHPAQVILPLSPNHGAFGNDGLYAESKLGLESLFDKWHSENWAAYLSICGAVIGWTRGTGLMADNNILAAGMEELGVRTFSQAEMAFYVLALMSRPMAMQTELQPIYADLTGGLDAVKDLRGTLDKIRRDISDTSDIRRAIAADTRLDEELEDKFTKALPSSTKHLPRANIQFNFPKLPDAEELEPLRQRLQGMVDLERVVVITGFSELGPWGNARTRWEMEAHGRFSLEGCVEMAWIMGLIKHHSGPLEGRQYNGWVDMKTLKPVHDSEVKMKYEAQILESSGIRLIEPELDEGYDPNQKSFLQETQLSEDMPPFVVSKELAEQLKHEHGDKVHLSPADDGFAVYLKKGATLYIPKALSFDRTVAGQIPTGWDARTYGIPDDIINQVDRVTLWSLVSTAEALLSSGLTDPYELYKYVHVSEVGNCIGSGIGGANAQKKIFQSRLLDKPAANDSLQETFVNTTAAWINMLLLSSSGPIRSPVGACATAIESLETGFDIIVNGKAKMCLVGGHDDMNEVLSYEFANMKATSSSEEEFKKGRTPDDMSRPATTTRAGFMESQGSGVQVLTTARLALDMGLPIHGIVAHASTSSDKIGRSVPAPGQGVVTNARQNIPARFPSPLLNIDYRRKRLNMRRGQIQEYRDTELQIIQDELEVFGSDIPPDVMEEFKYRTQYIEQEAVRQTNETLNTWGNEFFKHNPQISPLAGSLAVWGLTVDDISFASFHGTSTVMNEVNECEVIQQQLSHLGRKQGHPVYGIFQKHLTGHPKGAAGAWMLNGALQVLASGIIPGNHAADNIDAKLEANDLILFPNRSMKVRERDLKAFSVTSFGFGQKGAQAIGVHPRYLLAALDAGDYRKYVTKRERRQKEAFAAFHERMARNGAVEVKARAPYRRDQEMRVYLDPGARATEVRTPGDGRVYLFGDRI</sequence>
<dbReference type="GO" id="GO:0005835">
    <property type="term" value="C:fatty acid synthase complex"/>
    <property type="evidence" value="ECO:0007669"/>
    <property type="project" value="InterPro"/>
</dbReference>
<protein>
    <recommendedName>
        <fullName evidence="2">beta-ketoacyl-[acyl-carrier-protein] synthase I</fullName>
        <ecNumber evidence="2">2.3.1.41</ecNumber>
    </recommendedName>
</protein>
<dbReference type="Pfam" id="PF00109">
    <property type="entry name" value="ketoacyl-synt"/>
    <property type="match status" value="1"/>
</dbReference>
<evidence type="ECO:0000256" key="6">
    <source>
        <dbReference type="PIRNR" id="PIRNR000454"/>
    </source>
</evidence>
<dbReference type="InterPro" id="IPR018201">
    <property type="entry name" value="Ketoacyl_synth_AS"/>
</dbReference>
<keyword evidence="4" id="KW-0597">Phosphoprotein</keyword>
<keyword evidence="5 6" id="KW-0808">Transferase</keyword>
<comment type="caution">
    <text evidence="12">The sequence shown here is derived from an EMBL/GenBank/DDBJ whole genome shotgun (WGS) entry which is preliminary data.</text>
</comment>
<evidence type="ECO:0000256" key="5">
    <source>
        <dbReference type="ARBA" id="ARBA00022679"/>
    </source>
</evidence>
<feature type="region of interest" description="Disordered" evidence="10">
    <location>
        <begin position="136"/>
        <end position="174"/>
    </location>
</feature>
<evidence type="ECO:0000313" key="12">
    <source>
        <dbReference type="EMBL" id="KAG9235156.1"/>
    </source>
</evidence>
<dbReference type="GO" id="GO:0004312">
    <property type="term" value="F:fatty acid synthase activity"/>
    <property type="evidence" value="ECO:0007669"/>
    <property type="project" value="InterPro"/>
</dbReference>
<dbReference type="GO" id="GO:0004316">
    <property type="term" value="F:3-oxoacyl-[acyl-carrier-protein] reductase (NADPH) activity"/>
    <property type="evidence" value="ECO:0007669"/>
    <property type="project" value="InterPro"/>
</dbReference>
<dbReference type="InterPro" id="IPR014030">
    <property type="entry name" value="Ketoacyl_synth_N"/>
</dbReference>
<evidence type="ECO:0000256" key="1">
    <source>
        <dbReference type="ARBA" id="ARBA00007485"/>
    </source>
</evidence>
<dbReference type="Pfam" id="PF02801">
    <property type="entry name" value="Ketoacyl-synt_C"/>
    <property type="match status" value="1"/>
</dbReference>
<dbReference type="InterPro" id="IPR016039">
    <property type="entry name" value="Thiolase-like"/>
</dbReference>
<evidence type="ECO:0000256" key="9">
    <source>
        <dbReference type="SAM" id="Coils"/>
    </source>
</evidence>
<dbReference type="GO" id="GO:0008897">
    <property type="term" value="F:holo-[acyl-carrier-protein] synthase activity"/>
    <property type="evidence" value="ECO:0007669"/>
    <property type="project" value="InterPro"/>
</dbReference>
<evidence type="ECO:0000313" key="13">
    <source>
        <dbReference type="Proteomes" id="UP000824998"/>
    </source>
</evidence>
<dbReference type="CDD" id="cd08950">
    <property type="entry name" value="KR_fFAS_SDR_c_like"/>
    <property type="match status" value="1"/>
</dbReference>
<dbReference type="SUPFAM" id="SSF53901">
    <property type="entry name" value="Thiolase-like"/>
    <property type="match status" value="2"/>
</dbReference>
<dbReference type="Gene3D" id="3.40.50.720">
    <property type="entry name" value="NAD(P)-binding Rossmann-like Domain"/>
    <property type="match status" value="2"/>
</dbReference>
<dbReference type="EMBL" id="MU251440">
    <property type="protein sequence ID" value="KAG9235156.1"/>
    <property type="molecule type" value="Genomic_DNA"/>
</dbReference>
<feature type="active site" description="For beta-ketoacyl synthase activity" evidence="7">
    <location>
        <position position="1227"/>
    </location>
</feature>
<dbReference type="GO" id="GO:0042759">
    <property type="term" value="P:long-chain fatty acid biosynthetic process"/>
    <property type="evidence" value="ECO:0007669"/>
    <property type="project" value="UniProtKB-UniRule"/>
</dbReference>
<dbReference type="EC" id="2.3.1.41" evidence="2"/>
<dbReference type="Proteomes" id="UP000824998">
    <property type="component" value="Unassembled WGS sequence"/>
</dbReference>
<dbReference type="PANTHER" id="PTHR10982:SF21">
    <property type="entry name" value="FATTY ACID SYNTHASE SUBUNIT BETA"/>
    <property type="match status" value="1"/>
</dbReference>
<name>A0A9P8C7K4_9HELO</name>
<organism evidence="12 13">
    <name type="scientific">Amylocarpus encephaloides</name>
    <dbReference type="NCBI Taxonomy" id="45428"/>
    <lineage>
        <taxon>Eukaryota</taxon>
        <taxon>Fungi</taxon>
        <taxon>Dikarya</taxon>
        <taxon>Ascomycota</taxon>
        <taxon>Pezizomycotina</taxon>
        <taxon>Leotiomycetes</taxon>
        <taxon>Helotiales</taxon>
        <taxon>Helotiales incertae sedis</taxon>
        <taxon>Amylocarpus</taxon>
    </lineage>
</organism>
<dbReference type="InterPro" id="IPR047224">
    <property type="entry name" value="FAS_alpha_su_C"/>
</dbReference>
<feature type="modified residue" description="O-(pantetheine 4'-phosphoryl)serine" evidence="8">
    <location>
        <position position="221"/>
    </location>
</feature>
<dbReference type="Gene3D" id="6.10.250.1930">
    <property type="match status" value="1"/>
</dbReference>
<dbReference type="InterPro" id="IPR020841">
    <property type="entry name" value="PKS_Beta-ketoAc_synthase_dom"/>
</dbReference>